<keyword evidence="3" id="KW-1185">Reference proteome</keyword>
<sequence length="106" mass="11357">MTEITQPQRIIPSPDASLAGLQAGLPEALWACARPGRRWEPCGLSRAHTGLQNHCFLQGSNPQGVSGSRIPQKLLTKASGAKPLAGMKRSGNSEYRCPDAIDEPDH</sequence>
<reference evidence="3" key="1">
    <citation type="journal article" date="2013" name="Science">
        <title>Comparative analysis of bat genomes provides insight into the evolution of flight and immunity.</title>
        <authorList>
            <person name="Zhang G."/>
            <person name="Cowled C."/>
            <person name="Shi Z."/>
            <person name="Huang Z."/>
            <person name="Bishop-Lilly K.A."/>
            <person name="Fang X."/>
            <person name="Wynne J.W."/>
            <person name="Xiong Z."/>
            <person name="Baker M.L."/>
            <person name="Zhao W."/>
            <person name="Tachedjian M."/>
            <person name="Zhu Y."/>
            <person name="Zhou P."/>
            <person name="Jiang X."/>
            <person name="Ng J."/>
            <person name="Yang L."/>
            <person name="Wu L."/>
            <person name="Xiao J."/>
            <person name="Feng Y."/>
            <person name="Chen Y."/>
            <person name="Sun X."/>
            <person name="Zhang Y."/>
            <person name="Marsh G.A."/>
            <person name="Crameri G."/>
            <person name="Broder C.C."/>
            <person name="Frey K.G."/>
            <person name="Wang L.F."/>
            <person name="Wang J."/>
        </authorList>
    </citation>
    <scope>NUCLEOTIDE SEQUENCE [LARGE SCALE GENOMIC DNA]</scope>
</reference>
<evidence type="ECO:0000313" key="2">
    <source>
        <dbReference type="EMBL" id="ELK24418.1"/>
    </source>
</evidence>
<accession>L5LFJ7</accession>
<dbReference type="AlphaFoldDB" id="L5LFJ7"/>
<dbReference type="EMBL" id="KB112961">
    <property type="protein sequence ID" value="ELK24418.1"/>
    <property type="molecule type" value="Genomic_DNA"/>
</dbReference>
<feature type="region of interest" description="Disordered" evidence="1">
    <location>
        <begin position="78"/>
        <end position="106"/>
    </location>
</feature>
<dbReference type="Proteomes" id="UP000010556">
    <property type="component" value="Unassembled WGS sequence"/>
</dbReference>
<evidence type="ECO:0000313" key="3">
    <source>
        <dbReference type="Proteomes" id="UP000010556"/>
    </source>
</evidence>
<protein>
    <submittedName>
        <fullName evidence="2">Uncharacterized protein</fullName>
    </submittedName>
</protein>
<proteinExistence type="predicted"/>
<evidence type="ECO:0000256" key="1">
    <source>
        <dbReference type="SAM" id="MobiDB-lite"/>
    </source>
</evidence>
<name>L5LFJ7_MYODS</name>
<gene>
    <name evidence="2" type="ORF">MDA_GLEAN10003930</name>
</gene>
<organism evidence="2 3">
    <name type="scientific">Myotis davidii</name>
    <name type="common">David's myotis</name>
    <dbReference type="NCBI Taxonomy" id="225400"/>
    <lineage>
        <taxon>Eukaryota</taxon>
        <taxon>Metazoa</taxon>
        <taxon>Chordata</taxon>
        <taxon>Craniata</taxon>
        <taxon>Vertebrata</taxon>
        <taxon>Euteleostomi</taxon>
        <taxon>Mammalia</taxon>
        <taxon>Eutheria</taxon>
        <taxon>Laurasiatheria</taxon>
        <taxon>Chiroptera</taxon>
        <taxon>Yangochiroptera</taxon>
        <taxon>Vespertilionidae</taxon>
        <taxon>Myotis</taxon>
    </lineage>
</organism>